<sequence length="514" mass="54863">MAAGRQEESGSRPAGTGPALLWTLASAVVPGIAHLRTGWRKAGWTILGGYLTLVAAAVLGALAAHGDLTMSAAIAVQGRWLLTAAGISFVIAVLWMTVIIHSWVITRPESPGLPARLAGGTLVLVLCLMVATPAAAVMYGTHTAYDAISSVFGPEPDAHDEIANRWGDHQARVNVLLIGSDSGGNRYGVRTDSMMVASIDVEYGDVVLIGLPRNLENTQFPPGTALAERYPPPHGYTDLLNEVYQTVAEEPQELAFDPTADDPAADTLKGVIGYLLDIDLDYYALVDMKGFEGLIDAIGGIRVHIDEPIPYGQEGAVLEPGSRLLTGNEALWYGRSRIDSDDYARMGRQGCLVKYVAEQAEPTKILTSFQKLAGAAKKTLRTDIPQSRVPAFIALADLVKEEGDMRTLQLSPPQVNTAYPDWKEIQRLVADAIQEQEDRQGPEADVKEPEDAPSPTPGGASPTGGQDADPTHRNDNEVGGSTEWQDYTGLPEPSPTTPGRQVGDDAVSLDSLCP</sequence>
<dbReference type="AlphaFoldDB" id="A0A7W9YH97"/>
<keyword evidence="3" id="KW-1133">Transmembrane helix</keyword>
<dbReference type="Proteomes" id="UP000546642">
    <property type="component" value="Unassembled WGS sequence"/>
</dbReference>
<evidence type="ECO:0000256" key="3">
    <source>
        <dbReference type="SAM" id="Phobius"/>
    </source>
</evidence>
<feature type="compositionally biased region" description="Basic and acidic residues" evidence="2">
    <location>
        <begin position="436"/>
        <end position="450"/>
    </location>
</feature>
<organism evidence="5 6">
    <name type="scientific">Nocardiopsis mwathae</name>
    <dbReference type="NCBI Taxonomy" id="1472723"/>
    <lineage>
        <taxon>Bacteria</taxon>
        <taxon>Bacillati</taxon>
        <taxon>Actinomycetota</taxon>
        <taxon>Actinomycetes</taxon>
        <taxon>Streptosporangiales</taxon>
        <taxon>Nocardiopsidaceae</taxon>
        <taxon>Nocardiopsis</taxon>
    </lineage>
</organism>
<dbReference type="PANTHER" id="PTHR33392">
    <property type="entry name" value="POLYISOPRENYL-TEICHOIC ACID--PEPTIDOGLYCAN TEICHOIC ACID TRANSFERASE TAGU"/>
    <property type="match status" value="1"/>
</dbReference>
<keyword evidence="6" id="KW-1185">Reference proteome</keyword>
<accession>A0A7W9YH97</accession>
<evidence type="ECO:0000313" key="6">
    <source>
        <dbReference type="Proteomes" id="UP000546642"/>
    </source>
</evidence>
<feature type="transmembrane region" description="Helical" evidence="3">
    <location>
        <begin position="117"/>
        <end position="139"/>
    </location>
</feature>
<reference evidence="5 6" key="1">
    <citation type="submission" date="2020-08" db="EMBL/GenBank/DDBJ databases">
        <title>Sequencing the genomes of 1000 actinobacteria strains.</title>
        <authorList>
            <person name="Klenk H.-P."/>
        </authorList>
    </citation>
    <scope>NUCLEOTIDE SEQUENCE [LARGE SCALE GENOMIC DNA]</scope>
    <source>
        <strain evidence="5 6">DSM 46659</strain>
    </source>
</reference>
<feature type="region of interest" description="Disordered" evidence="2">
    <location>
        <begin position="436"/>
        <end position="514"/>
    </location>
</feature>
<comment type="similarity">
    <text evidence="1">Belongs to the LytR/CpsA/Psr (LCP) family.</text>
</comment>
<proteinExistence type="inferred from homology"/>
<dbReference type="InterPro" id="IPR004474">
    <property type="entry name" value="LytR_CpsA_psr"/>
</dbReference>
<comment type="caution">
    <text evidence="5">The sequence shown here is derived from an EMBL/GenBank/DDBJ whole genome shotgun (WGS) entry which is preliminary data.</text>
</comment>
<gene>
    <name evidence="5" type="ORF">HNR23_002167</name>
</gene>
<feature type="domain" description="Cell envelope-related transcriptional attenuator" evidence="4">
    <location>
        <begin position="190"/>
        <end position="360"/>
    </location>
</feature>
<protein>
    <submittedName>
        <fullName evidence="5">LCP family protein required for cell wall assembly</fullName>
    </submittedName>
</protein>
<keyword evidence="3" id="KW-0812">Transmembrane</keyword>
<dbReference type="Gene3D" id="3.40.630.190">
    <property type="entry name" value="LCP protein"/>
    <property type="match status" value="1"/>
</dbReference>
<dbReference type="NCBIfam" id="TIGR00350">
    <property type="entry name" value="lytR_cpsA_psr"/>
    <property type="match status" value="1"/>
</dbReference>
<dbReference type="Pfam" id="PF03816">
    <property type="entry name" value="LytR_cpsA_psr"/>
    <property type="match status" value="1"/>
</dbReference>
<feature type="transmembrane region" description="Helical" evidence="3">
    <location>
        <begin position="84"/>
        <end position="105"/>
    </location>
</feature>
<name>A0A7W9YH97_9ACTN</name>
<evidence type="ECO:0000256" key="2">
    <source>
        <dbReference type="SAM" id="MobiDB-lite"/>
    </source>
</evidence>
<keyword evidence="3" id="KW-0472">Membrane</keyword>
<feature type="transmembrane region" description="Helical" evidence="3">
    <location>
        <begin position="42"/>
        <end position="64"/>
    </location>
</feature>
<evidence type="ECO:0000259" key="4">
    <source>
        <dbReference type="Pfam" id="PF03816"/>
    </source>
</evidence>
<feature type="transmembrane region" description="Helical" evidence="3">
    <location>
        <begin position="19"/>
        <end position="35"/>
    </location>
</feature>
<dbReference type="EMBL" id="JACHDS010000001">
    <property type="protein sequence ID" value="MBB6172107.1"/>
    <property type="molecule type" value="Genomic_DNA"/>
</dbReference>
<evidence type="ECO:0000256" key="1">
    <source>
        <dbReference type="ARBA" id="ARBA00006068"/>
    </source>
</evidence>
<evidence type="ECO:0000313" key="5">
    <source>
        <dbReference type="EMBL" id="MBB6172107.1"/>
    </source>
</evidence>
<dbReference type="InterPro" id="IPR050922">
    <property type="entry name" value="LytR/CpsA/Psr_CW_biosynth"/>
</dbReference>
<dbReference type="PANTHER" id="PTHR33392:SF6">
    <property type="entry name" value="POLYISOPRENYL-TEICHOIC ACID--PEPTIDOGLYCAN TEICHOIC ACID TRANSFERASE TAGU"/>
    <property type="match status" value="1"/>
</dbReference>